<feature type="region of interest" description="Disordered" evidence="1">
    <location>
        <begin position="37"/>
        <end position="57"/>
    </location>
</feature>
<proteinExistence type="predicted"/>
<comment type="caution">
    <text evidence="2">The sequence shown here is derived from an EMBL/GenBank/DDBJ whole genome shotgun (WGS) entry which is preliminary data.</text>
</comment>
<dbReference type="EMBL" id="BARV01001657">
    <property type="protein sequence ID" value="GAH98764.1"/>
    <property type="molecule type" value="Genomic_DNA"/>
</dbReference>
<sequence>MKRKKASEIFGPVDPGLTVIDRGRRGKKKAKTLAEVAAPPMGPYNPQPMTEEGWEKSEGAPCPICGQNTLRLYHYGYSGEDKACKNCIDERREIMQYKRDLLASRR</sequence>
<organism evidence="2">
    <name type="scientific">marine sediment metagenome</name>
    <dbReference type="NCBI Taxonomy" id="412755"/>
    <lineage>
        <taxon>unclassified sequences</taxon>
        <taxon>metagenomes</taxon>
        <taxon>ecological metagenomes</taxon>
    </lineage>
</organism>
<name>X1L8L2_9ZZZZ</name>
<protein>
    <submittedName>
        <fullName evidence="2">Uncharacterized protein</fullName>
    </submittedName>
</protein>
<gene>
    <name evidence="2" type="ORF">S06H3_04669</name>
</gene>
<evidence type="ECO:0000256" key="1">
    <source>
        <dbReference type="SAM" id="MobiDB-lite"/>
    </source>
</evidence>
<accession>X1L8L2</accession>
<dbReference type="AlphaFoldDB" id="X1L8L2"/>
<evidence type="ECO:0000313" key="2">
    <source>
        <dbReference type="EMBL" id="GAH98764.1"/>
    </source>
</evidence>
<reference evidence="2" key="1">
    <citation type="journal article" date="2014" name="Front. Microbiol.">
        <title>High frequency of phylogenetically diverse reductive dehalogenase-homologous genes in deep subseafloor sedimentary metagenomes.</title>
        <authorList>
            <person name="Kawai M."/>
            <person name="Futagami T."/>
            <person name="Toyoda A."/>
            <person name="Takaki Y."/>
            <person name="Nishi S."/>
            <person name="Hori S."/>
            <person name="Arai W."/>
            <person name="Tsubouchi T."/>
            <person name="Morono Y."/>
            <person name="Uchiyama I."/>
            <person name="Ito T."/>
            <person name="Fujiyama A."/>
            <person name="Inagaki F."/>
            <person name="Takami H."/>
        </authorList>
    </citation>
    <scope>NUCLEOTIDE SEQUENCE</scope>
    <source>
        <strain evidence="2">Expedition CK06-06</strain>
    </source>
</reference>